<accession>A0ABU0U5B7</accession>
<dbReference type="Proteomes" id="UP001244640">
    <property type="component" value="Unassembled WGS sequence"/>
</dbReference>
<gene>
    <name evidence="1" type="ORF">QE382_002140</name>
</gene>
<dbReference type="EMBL" id="JAUTBA010000001">
    <property type="protein sequence ID" value="MDQ1150156.1"/>
    <property type="molecule type" value="Genomic_DNA"/>
</dbReference>
<proteinExistence type="predicted"/>
<protein>
    <recommendedName>
        <fullName evidence="3">DUF3168 domain-containing protein</fullName>
    </recommendedName>
</protein>
<sequence length="142" mass="15950">MINVNQFKQLCADIVPAVGINGYVMASTYEQGTKKLKDKAGLILVGVYPAYHFEGNVDGSSTVNEMLLYIVTRQIEGGSDDQEIKQYADTLEAMIKLKDYLFGTKENSYCQRFPRIDAESLQIDPEYNIFGGYIGYSIKFTC</sequence>
<evidence type="ECO:0008006" key="3">
    <source>
        <dbReference type="Google" id="ProtNLM"/>
    </source>
</evidence>
<name>A0ABU0U5B7_9SPHI</name>
<keyword evidence="2" id="KW-1185">Reference proteome</keyword>
<comment type="caution">
    <text evidence="1">The sequence shown here is derived from an EMBL/GenBank/DDBJ whole genome shotgun (WGS) entry which is preliminary data.</text>
</comment>
<reference evidence="1 2" key="1">
    <citation type="submission" date="2023-07" db="EMBL/GenBank/DDBJ databases">
        <title>Functional and genomic diversity of the sorghum phyllosphere microbiome.</title>
        <authorList>
            <person name="Shade A."/>
        </authorList>
    </citation>
    <scope>NUCLEOTIDE SEQUENCE [LARGE SCALE GENOMIC DNA]</scope>
    <source>
        <strain evidence="1 2">SORGH_AS_0892</strain>
    </source>
</reference>
<dbReference type="RefSeq" id="WP_307185851.1">
    <property type="nucleotide sequence ID" value="NZ_JAUTBA010000001.1"/>
</dbReference>
<organism evidence="1 2">
    <name type="scientific">Sphingobacterium zeae</name>
    <dbReference type="NCBI Taxonomy" id="1776859"/>
    <lineage>
        <taxon>Bacteria</taxon>
        <taxon>Pseudomonadati</taxon>
        <taxon>Bacteroidota</taxon>
        <taxon>Sphingobacteriia</taxon>
        <taxon>Sphingobacteriales</taxon>
        <taxon>Sphingobacteriaceae</taxon>
        <taxon>Sphingobacterium</taxon>
    </lineage>
</organism>
<evidence type="ECO:0000313" key="1">
    <source>
        <dbReference type="EMBL" id="MDQ1150156.1"/>
    </source>
</evidence>
<evidence type="ECO:0000313" key="2">
    <source>
        <dbReference type="Proteomes" id="UP001244640"/>
    </source>
</evidence>